<keyword evidence="2" id="KW-1185">Reference proteome</keyword>
<proteinExistence type="predicted"/>
<organism evidence="1 2">
    <name type="scientific">Parafrankia soli</name>
    <dbReference type="NCBI Taxonomy" id="2599596"/>
    <lineage>
        <taxon>Bacteria</taxon>
        <taxon>Bacillati</taxon>
        <taxon>Actinomycetota</taxon>
        <taxon>Actinomycetes</taxon>
        <taxon>Frankiales</taxon>
        <taxon>Frankiaceae</taxon>
        <taxon>Parafrankia</taxon>
    </lineage>
</organism>
<protein>
    <submittedName>
        <fullName evidence="1">Uncharacterized protein</fullName>
    </submittedName>
</protein>
<sequence length="703" mass="74218">MPAPANRVVVDPHSLRRLITAMADLRETAQAQARLLSAHVDATRIAGDTPARLRAAHAWADQDITMLRRRLALAEAADPGTTGPLPPAALRGVPDLYDTAEQARAAGRSLADRLLRPDPDRRDRSRLADLAAALSGRAADPDFVTGFYDRLGPSALAGLLHQVLGAREPGAARHGEEIIGRTLASYSRLRRLDASWLGRFNSRRRDDQVETSLLGPLLRHGRFASALLARLGELLFGTGDGSLRDVGLQAGPGGPAARGAAGIRGAGGAGDAGGDRLSREAFGSALLRAIAADPELAPTFSTRHLPQLLHASRAQSADVPAGLRPAGGWRAPELETARTELVAAAGGAEARLARPGAARQFVAQLVDVVAGAGPSEVSPRMRAAYGEVLHAWRDDLYAAVVSPLPPDPAALDAPGLGREPRQWAALLRESLRGGASAPLLAADAVAVGAGIDQRAWEQTRGYNGPGAAHYPASPRALAYHQANEVTTFFGTALSETAERVLREHATRQEEHRLRTAVMIDILAEVAKSIDFTSVVRTLTNAARGLTVEIVEDRVRRATAHLPTAGSQAVLADLRAGLRAIPGWQSRYRASVADMWRHRDGDPLRPVVVQLPGGGTRHYTGDPRADGFVTGPANDFTGPGGEPMDVARMNREQRTAYAAWLASPAIVANNDRLPAVLTAPPADVVPGWAPGWARSAPAGKVPPG</sequence>
<accession>A0A1S1QRI3</accession>
<dbReference type="OrthoDB" id="3204160at2"/>
<evidence type="ECO:0000313" key="1">
    <source>
        <dbReference type="EMBL" id="OHV37323.1"/>
    </source>
</evidence>
<reference evidence="2" key="1">
    <citation type="submission" date="2016-07" db="EMBL/GenBank/DDBJ databases">
        <title>Frankia sp. NRRL B-16219 Genome sequencing.</title>
        <authorList>
            <person name="Ghodhbane-Gtari F."/>
            <person name="Swanson E."/>
            <person name="Gueddou A."/>
            <person name="Louati M."/>
            <person name="Nouioui I."/>
            <person name="Hezbri K."/>
            <person name="Abebe-Akele F."/>
            <person name="Simpson S."/>
            <person name="Morris K."/>
            <person name="Thomas K."/>
            <person name="Gtari M."/>
            <person name="Tisa L.S."/>
        </authorList>
    </citation>
    <scope>NUCLEOTIDE SEQUENCE [LARGE SCALE GENOMIC DNA]</scope>
    <source>
        <strain evidence="2">NRRL B-16219</strain>
    </source>
</reference>
<dbReference type="EMBL" id="MAXA01000113">
    <property type="protein sequence ID" value="OHV37323.1"/>
    <property type="molecule type" value="Genomic_DNA"/>
</dbReference>
<evidence type="ECO:0000313" key="2">
    <source>
        <dbReference type="Proteomes" id="UP000179769"/>
    </source>
</evidence>
<dbReference type="RefSeq" id="WP_071061672.1">
    <property type="nucleotide sequence ID" value="NZ_MAXA01000113.1"/>
</dbReference>
<dbReference type="Proteomes" id="UP000179769">
    <property type="component" value="Unassembled WGS sequence"/>
</dbReference>
<gene>
    <name evidence="1" type="ORF">BBK14_02865</name>
</gene>
<comment type="caution">
    <text evidence="1">The sequence shown here is derived from an EMBL/GenBank/DDBJ whole genome shotgun (WGS) entry which is preliminary data.</text>
</comment>
<dbReference type="AlphaFoldDB" id="A0A1S1QRI3"/>
<name>A0A1S1QRI3_9ACTN</name>